<feature type="region of interest" description="Disordered" evidence="1">
    <location>
        <begin position="211"/>
        <end position="245"/>
    </location>
</feature>
<evidence type="ECO:0000256" key="2">
    <source>
        <dbReference type="SAM" id="Phobius"/>
    </source>
</evidence>
<evidence type="ECO:0000256" key="1">
    <source>
        <dbReference type="SAM" id="MobiDB-lite"/>
    </source>
</evidence>
<feature type="transmembrane region" description="Helical" evidence="2">
    <location>
        <begin position="91"/>
        <end position="117"/>
    </location>
</feature>
<dbReference type="OrthoDB" id="3524679at2759"/>
<accession>A0A2J6QNJ7</accession>
<proteinExistence type="predicted"/>
<dbReference type="Pfam" id="PF12351">
    <property type="entry name" value="Fig1"/>
    <property type="match status" value="1"/>
</dbReference>
<feature type="transmembrane region" description="Helical" evidence="2">
    <location>
        <begin position="187"/>
        <end position="206"/>
    </location>
</feature>
<keyword evidence="2" id="KW-0472">Membrane</keyword>
<keyword evidence="2" id="KW-1133">Transmembrane helix</keyword>
<dbReference type="Proteomes" id="UP000235672">
    <property type="component" value="Unassembled WGS sequence"/>
</dbReference>
<protein>
    <submittedName>
        <fullName evidence="3">Uncharacterized protein</fullName>
    </submittedName>
</protein>
<organism evidence="3 4">
    <name type="scientific">Hyaloscypha hepaticicola</name>
    <dbReference type="NCBI Taxonomy" id="2082293"/>
    <lineage>
        <taxon>Eukaryota</taxon>
        <taxon>Fungi</taxon>
        <taxon>Dikarya</taxon>
        <taxon>Ascomycota</taxon>
        <taxon>Pezizomycotina</taxon>
        <taxon>Leotiomycetes</taxon>
        <taxon>Helotiales</taxon>
        <taxon>Hyaloscyphaceae</taxon>
        <taxon>Hyaloscypha</taxon>
    </lineage>
</organism>
<keyword evidence="2" id="KW-0812">Transmembrane</keyword>
<evidence type="ECO:0000313" key="4">
    <source>
        <dbReference type="Proteomes" id="UP000235672"/>
    </source>
</evidence>
<dbReference type="STRING" id="1745343.A0A2J6QNJ7"/>
<reference evidence="3 4" key="1">
    <citation type="submission" date="2016-05" db="EMBL/GenBank/DDBJ databases">
        <title>A degradative enzymes factory behind the ericoid mycorrhizal symbiosis.</title>
        <authorList>
            <consortium name="DOE Joint Genome Institute"/>
            <person name="Martino E."/>
            <person name="Morin E."/>
            <person name="Grelet G."/>
            <person name="Kuo A."/>
            <person name="Kohler A."/>
            <person name="Daghino S."/>
            <person name="Barry K."/>
            <person name="Choi C."/>
            <person name="Cichocki N."/>
            <person name="Clum A."/>
            <person name="Copeland A."/>
            <person name="Hainaut M."/>
            <person name="Haridas S."/>
            <person name="Labutti K."/>
            <person name="Lindquist E."/>
            <person name="Lipzen A."/>
            <person name="Khouja H.-R."/>
            <person name="Murat C."/>
            <person name="Ohm R."/>
            <person name="Olson A."/>
            <person name="Spatafora J."/>
            <person name="Veneault-Fourrey C."/>
            <person name="Henrissat B."/>
            <person name="Grigoriev I."/>
            <person name="Martin F."/>
            <person name="Perotto S."/>
        </authorList>
    </citation>
    <scope>NUCLEOTIDE SEQUENCE [LARGE SCALE GENOMIC DNA]</scope>
    <source>
        <strain evidence="3 4">UAMH 7357</strain>
    </source>
</reference>
<dbReference type="AlphaFoldDB" id="A0A2J6QNJ7"/>
<dbReference type="EMBL" id="KZ613465">
    <property type="protein sequence ID" value="PMD27846.1"/>
    <property type="molecule type" value="Genomic_DNA"/>
</dbReference>
<name>A0A2J6QNJ7_9HELO</name>
<feature type="transmembrane region" description="Helical" evidence="2">
    <location>
        <begin position="138"/>
        <end position="167"/>
    </location>
</feature>
<evidence type="ECO:0000313" key="3">
    <source>
        <dbReference type="EMBL" id="PMD27846.1"/>
    </source>
</evidence>
<feature type="compositionally biased region" description="Pro residues" evidence="1">
    <location>
        <begin position="236"/>
        <end position="245"/>
    </location>
</feature>
<dbReference type="InterPro" id="IPR033481">
    <property type="entry name" value="Dni1/Fig1"/>
</dbReference>
<keyword evidence="4" id="KW-1185">Reference proteome</keyword>
<dbReference type="GO" id="GO:0016020">
    <property type="term" value="C:membrane"/>
    <property type="evidence" value="ECO:0007669"/>
    <property type="project" value="InterPro"/>
</dbReference>
<gene>
    <name evidence="3" type="ORF">NA56DRAFT_696866</name>
</gene>
<sequence length="245" mass="26019">MASKTSGMASVNRRYSSYLLLIPTLSLYRVQVRVGYFGMCIRAGSAENCYISASTTSDVLLSRLESTMNITGVDAEVAGLLHTALSLQGNIFLPLLAAATALFMLGLTFFALFNWTTKREATTSTGSSTKKLETYKKILMTSLWSSVGLAIASAVSITETSVALQFWTVDIPRSNILVSIGTGMQVLQWFVASLSVLFTLAVTSLINASESSTLPRPGGMGFPQKPAMGGGRPATPQMPPGGGPR</sequence>